<feature type="region of interest" description="Disordered" evidence="1">
    <location>
        <begin position="173"/>
        <end position="233"/>
    </location>
</feature>
<evidence type="ECO:0000313" key="3">
    <source>
        <dbReference type="Proteomes" id="UP001379235"/>
    </source>
</evidence>
<sequence>MTARKSKPKAVDPAASSGADKDRGSPTAIPDPLKAAKTLIGPSTRHGQAFAQLLKANLEGAAWAPDASDYGDAIFLRASNAEAGDLRFASRLLAAQATTLDGVFTEMVRRMALNMGDYLGATETYARIAMKAQAGCRATLAELAKLHQPREQTVRHVHVNEGGQAVITDEFHHHTGGQKNGQSSGQPHATGTGAAGKSPALSGPDPIGQPVPVAGDQGGQAVPNARGQRQRRT</sequence>
<name>A0ABU8S873_9SPHN</name>
<evidence type="ECO:0008006" key="4">
    <source>
        <dbReference type="Google" id="ProtNLM"/>
    </source>
</evidence>
<proteinExistence type="predicted"/>
<protein>
    <recommendedName>
        <fullName evidence="4">Phasin domain-containing protein</fullName>
    </recommendedName>
</protein>
<reference evidence="2 3" key="1">
    <citation type="submission" date="2024-03" db="EMBL/GenBank/DDBJ databases">
        <authorList>
            <person name="Jo J.-H."/>
        </authorList>
    </citation>
    <scope>NUCLEOTIDE SEQUENCE [LARGE SCALE GENOMIC DNA]</scope>
    <source>
        <strain evidence="2 3">AS3R-12</strain>
    </source>
</reference>
<dbReference type="Proteomes" id="UP001379235">
    <property type="component" value="Unassembled WGS sequence"/>
</dbReference>
<organism evidence="2 3">
    <name type="scientific">Novosphingobium aquae</name>
    <dbReference type="NCBI Taxonomy" id="3133435"/>
    <lineage>
        <taxon>Bacteria</taxon>
        <taxon>Pseudomonadati</taxon>
        <taxon>Pseudomonadota</taxon>
        <taxon>Alphaproteobacteria</taxon>
        <taxon>Sphingomonadales</taxon>
        <taxon>Sphingomonadaceae</taxon>
        <taxon>Novosphingobium</taxon>
    </lineage>
</organism>
<dbReference type="RefSeq" id="WP_339966637.1">
    <property type="nucleotide sequence ID" value="NZ_JBBHJY010000004.1"/>
</dbReference>
<gene>
    <name evidence="2" type="ORF">WG900_09500</name>
</gene>
<evidence type="ECO:0000313" key="2">
    <source>
        <dbReference type="EMBL" id="MEJ6010153.1"/>
    </source>
</evidence>
<keyword evidence="3" id="KW-1185">Reference proteome</keyword>
<evidence type="ECO:0000256" key="1">
    <source>
        <dbReference type="SAM" id="MobiDB-lite"/>
    </source>
</evidence>
<comment type="caution">
    <text evidence="2">The sequence shown here is derived from an EMBL/GenBank/DDBJ whole genome shotgun (WGS) entry which is preliminary data.</text>
</comment>
<accession>A0ABU8S873</accession>
<feature type="compositionally biased region" description="Polar residues" evidence="1">
    <location>
        <begin position="180"/>
        <end position="189"/>
    </location>
</feature>
<dbReference type="EMBL" id="JBBHJY010000004">
    <property type="protein sequence ID" value="MEJ6010153.1"/>
    <property type="molecule type" value="Genomic_DNA"/>
</dbReference>
<feature type="region of interest" description="Disordered" evidence="1">
    <location>
        <begin position="1"/>
        <end position="32"/>
    </location>
</feature>